<evidence type="ECO:0000256" key="1">
    <source>
        <dbReference type="ARBA" id="ARBA00023125"/>
    </source>
</evidence>
<evidence type="ECO:0000256" key="2">
    <source>
        <dbReference type="PROSITE-ProRule" id="PRU00335"/>
    </source>
</evidence>
<feature type="domain" description="HTH tetR-type" evidence="3">
    <location>
        <begin position="30"/>
        <end position="91"/>
    </location>
</feature>
<accession>A0A7Y0EE83</accession>
<dbReference type="SUPFAM" id="SSF46689">
    <property type="entry name" value="Homeodomain-like"/>
    <property type="match status" value="1"/>
</dbReference>
<proteinExistence type="predicted"/>
<evidence type="ECO:0000259" key="3">
    <source>
        <dbReference type="PROSITE" id="PS50977"/>
    </source>
</evidence>
<sequence>MTCKFIFAIILPMVINVGKGVNKMKNIKNNLSREIIIENTLALIDENEGSKNVTLRDIAKKLGCAHTNLYNYFKSLEEIFWEALGQALLKMVYYSESNLTVKINCEKGLYELLDNLIDFSMEHPGWYKLIWFDTIGGNPPDEVIKMLNKPGKELIEIIMKVSNDKLSEEKASLIANILHGYLHGELCKWINNRSFMNNRQEIKTKLLSNIKYIYKLMA</sequence>
<dbReference type="PROSITE" id="PS50977">
    <property type="entry name" value="HTH_TETR_2"/>
    <property type="match status" value="1"/>
</dbReference>
<dbReference type="Pfam" id="PF00440">
    <property type="entry name" value="TetR_N"/>
    <property type="match status" value="1"/>
</dbReference>
<dbReference type="InterPro" id="IPR001647">
    <property type="entry name" value="HTH_TetR"/>
</dbReference>
<dbReference type="Gene3D" id="1.10.357.10">
    <property type="entry name" value="Tetracycline Repressor, domain 2"/>
    <property type="match status" value="1"/>
</dbReference>
<keyword evidence="1 2" id="KW-0238">DNA-binding</keyword>
<reference evidence="4 5" key="2">
    <citation type="submission" date="2020-06" db="EMBL/GenBank/DDBJ databases">
        <title>Complete Genome Sequence of Clostridium muelleri sp. nov. P21T, an Acid-Alcohol Producing Acetogen Isolated from Old Hay.</title>
        <authorList>
            <person name="Duncan K.E."/>
            <person name="Tanner R.S."/>
        </authorList>
    </citation>
    <scope>NUCLEOTIDE SEQUENCE [LARGE SCALE GENOMIC DNA]</scope>
    <source>
        <strain evidence="4 5">P21</strain>
    </source>
</reference>
<name>A0A7Y0EE83_9CLOT</name>
<reference evidence="4 5" key="1">
    <citation type="submission" date="2020-04" db="EMBL/GenBank/DDBJ databases">
        <authorList>
            <person name="Doyle D.A."/>
        </authorList>
    </citation>
    <scope>NUCLEOTIDE SEQUENCE [LARGE SCALE GENOMIC DNA]</scope>
    <source>
        <strain evidence="4 5">P21</strain>
    </source>
</reference>
<dbReference type="PANTHER" id="PTHR43479">
    <property type="entry name" value="ACREF/ENVCD OPERON REPRESSOR-RELATED"/>
    <property type="match status" value="1"/>
</dbReference>
<feature type="DNA-binding region" description="H-T-H motif" evidence="2">
    <location>
        <begin position="54"/>
        <end position="73"/>
    </location>
</feature>
<dbReference type="Proteomes" id="UP000537131">
    <property type="component" value="Unassembled WGS sequence"/>
</dbReference>
<protein>
    <submittedName>
        <fullName evidence="4">TetR/AcrR family transcriptional regulator</fullName>
    </submittedName>
</protein>
<gene>
    <name evidence="4" type="ORF">HBE96_03855</name>
</gene>
<dbReference type="InterPro" id="IPR009057">
    <property type="entry name" value="Homeodomain-like_sf"/>
</dbReference>
<comment type="caution">
    <text evidence="4">The sequence shown here is derived from an EMBL/GenBank/DDBJ whole genome shotgun (WGS) entry which is preliminary data.</text>
</comment>
<evidence type="ECO:0000313" key="5">
    <source>
        <dbReference type="Proteomes" id="UP000537131"/>
    </source>
</evidence>
<dbReference type="AlphaFoldDB" id="A0A7Y0EE83"/>
<dbReference type="InterPro" id="IPR050624">
    <property type="entry name" value="HTH-type_Tx_Regulator"/>
</dbReference>
<dbReference type="GO" id="GO:0003677">
    <property type="term" value="F:DNA binding"/>
    <property type="evidence" value="ECO:0007669"/>
    <property type="project" value="UniProtKB-UniRule"/>
</dbReference>
<dbReference type="EMBL" id="JABBNI010000008">
    <property type="protein sequence ID" value="NMM61835.1"/>
    <property type="molecule type" value="Genomic_DNA"/>
</dbReference>
<keyword evidence="5" id="KW-1185">Reference proteome</keyword>
<evidence type="ECO:0000313" key="4">
    <source>
        <dbReference type="EMBL" id="NMM61835.1"/>
    </source>
</evidence>
<dbReference type="PANTHER" id="PTHR43479:SF11">
    <property type="entry name" value="ACREF_ENVCD OPERON REPRESSOR-RELATED"/>
    <property type="match status" value="1"/>
</dbReference>
<organism evidence="4 5">
    <name type="scientific">Clostridium muellerianum</name>
    <dbReference type="NCBI Taxonomy" id="2716538"/>
    <lineage>
        <taxon>Bacteria</taxon>
        <taxon>Bacillati</taxon>
        <taxon>Bacillota</taxon>
        <taxon>Clostridia</taxon>
        <taxon>Eubacteriales</taxon>
        <taxon>Clostridiaceae</taxon>
        <taxon>Clostridium</taxon>
    </lineage>
</organism>